<dbReference type="PROSITE" id="PS50893">
    <property type="entry name" value="ABC_TRANSPORTER_2"/>
    <property type="match status" value="1"/>
</dbReference>
<sequence>MTGANTLFPLVVEAAQVRRRGKTLIGPVDLRLDGQGTTIVIGPNGSGKTSLLKMLHGILRLGQGRITWGCAMAEAQRRQAFVFQTPVMMRRSVVENIAYPLRLNRVPRKVALAEAEIWAERIGLGGDALQRPAVLLSGGERQKLALARALIRKPQLLFLDEPCASLDGRATREIEEILTEAVASGTRLIMSTHNMGQAQRLADEVLFVLHGQIAEFSAAEAFFTRPHTEQGRAFLRGDIVE</sequence>
<evidence type="ECO:0000313" key="5">
    <source>
        <dbReference type="EMBL" id="AUQ93360.1"/>
    </source>
</evidence>
<dbReference type="PANTHER" id="PTHR43423">
    <property type="entry name" value="ABC TRANSPORTER I FAMILY MEMBER 17"/>
    <property type="match status" value="1"/>
</dbReference>
<dbReference type="Proteomes" id="UP000236536">
    <property type="component" value="Chromosome"/>
</dbReference>
<keyword evidence="1" id="KW-0813">Transport</keyword>
<dbReference type="InterPro" id="IPR003593">
    <property type="entry name" value="AAA+_ATPase"/>
</dbReference>
<dbReference type="SMART" id="SM00382">
    <property type="entry name" value="AAA"/>
    <property type="match status" value="1"/>
</dbReference>
<reference evidence="5 6" key="2">
    <citation type="journal article" date="2017" name="Int. J. Syst. Evol. Microbiol.">
        <title>Adaptation of Surface-Associated Bacteria to the Open Ocean: A Genomically Distinct Subpopulation of Phaeobacter gallaeciensis Colonizes Pacific Mesozooplankton.</title>
        <authorList>
            <person name="Freese H.M."/>
            <person name="Methner A."/>
            <person name="Overmann J."/>
        </authorList>
    </citation>
    <scope>NUCLEOTIDE SEQUENCE [LARGE SCALE GENOMIC DNA]</scope>
    <source>
        <strain evidence="5 6">P66</strain>
    </source>
</reference>
<dbReference type="Pfam" id="PF00005">
    <property type="entry name" value="ABC_tran"/>
    <property type="match status" value="1"/>
</dbReference>
<dbReference type="Gene3D" id="3.40.50.300">
    <property type="entry name" value="P-loop containing nucleotide triphosphate hydrolases"/>
    <property type="match status" value="1"/>
</dbReference>
<protein>
    <submittedName>
        <fullName evidence="5">ABC transporter ATP-binding protein</fullName>
    </submittedName>
</protein>
<evidence type="ECO:0000256" key="2">
    <source>
        <dbReference type="ARBA" id="ARBA00022741"/>
    </source>
</evidence>
<keyword evidence="6" id="KW-1185">Reference proteome</keyword>
<dbReference type="SUPFAM" id="SSF52540">
    <property type="entry name" value="P-loop containing nucleoside triphosphate hydrolases"/>
    <property type="match status" value="1"/>
</dbReference>
<name>A0ABM6RAC9_9RHOB</name>
<accession>A0ABM6RAC9</accession>
<dbReference type="InterPro" id="IPR003439">
    <property type="entry name" value="ABC_transporter-like_ATP-bd"/>
</dbReference>
<reference evidence="5 6" key="1">
    <citation type="journal article" date="2017" name="Genome Biol. Evol.">
        <title>Trajectories and Drivers of Genome Evolution in Surface-Associated Marine Phaeobacter.</title>
        <authorList>
            <person name="Freese H.M."/>
            <person name="Sikorski J."/>
            <person name="Bunk B."/>
            <person name="Scheuner C."/>
            <person name="Meier-Kolthoff J.P."/>
            <person name="Sproer C."/>
            <person name="Gram L."/>
            <person name="Overmann J."/>
        </authorList>
    </citation>
    <scope>NUCLEOTIDE SEQUENCE [LARGE SCALE GENOMIC DNA]</scope>
    <source>
        <strain evidence="5 6">P66</strain>
    </source>
</reference>
<feature type="domain" description="ABC transporter" evidence="4">
    <location>
        <begin position="10"/>
        <end position="235"/>
    </location>
</feature>
<dbReference type="EMBL" id="CP010705">
    <property type="protein sequence ID" value="AUQ93360.1"/>
    <property type="molecule type" value="Genomic_DNA"/>
</dbReference>
<gene>
    <name evidence="5" type="ORF">PhaeoP66_00544</name>
</gene>
<evidence type="ECO:0000259" key="4">
    <source>
        <dbReference type="PROSITE" id="PS50893"/>
    </source>
</evidence>
<dbReference type="InterPro" id="IPR027417">
    <property type="entry name" value="P-loop_NTPase"/>
</dbReference>
<proteinExistence type="predicted"/>
<dbReference type="InterPro" id="IPR017871">
    <property type="entry name" value="ABC_transporter-like_CS"/>
</dbReference>
<dbReference type="PANTHER" id="PTHR43423:SF1">
    <property type="entry name" value="ABC TRANSPORTER I FAMILY MEMBER 17"/>
    <property type="match status" value="1"/>
</dbReference>
<keyword evidence="2" id="KW-0547">Nucleotide-binding</keyword>
<evidence type="ECO:0000256" key="3">
    <source>
        <dbReference type="ARBA" id="ARBA00022840"/>
    </source>
</evidence>
<evidence type="ECO:0000313" key="6">
    <source>
        <dbReference type="Proteomes" id="UP000236536"/>
    </source>
</evidence>
<organism evidence="5 6">
    <name type="scientific">Phaeobacter inhibens</name>
    <dbReference type="NCBI Taxonomy" id="221822"/>
    <lineage>
        <taxon>Bacteria</taxon>
        <taxon>Pseudomonadati</taxon>
        <taxon>Pseudomonadota</taxon>
        <taxon>Alphaproteobacteria</taxon>
        <taxon>Rhodobacterales</taxon>
        <taxon>Roseobacteraceae</taxon>
        <taxon>Phaeobacter</taxon>
    </lineage>
</organism>
<keyword evidence="3 5" id="KW-0067">ATP-binding</keyword>
<evidence type="ECO:0000256" key="1">
    <source>
        <dbReference type="ARBA" id="ARBA00022448"/>
    </source>
</evidence>
<dbReference type="RefSeq" id="WP_102873644.1">
    <property type="nucleotide sequence ID" value="NZ_CP010599.1"/>
</dbReference>
<dbReference type="GO" id="GO:0005524">
    <property type="term" value="F:ATP binding"/>
    <property type="evidence" value="ECO:0007669"/>
    <property type="project" value="UniProtKB-KW"/>
</dbReference>
<dbReference type="PROSITE" id="PS00211">
    <property type="entry name" value="ABC_TRANSPORTER_1"/>
    <property type="match status" value="1"/>
</dbReference>